<name>A0A2S9YJM0_9BACT</name>
<proteinExistence type="predicted"/>
<accession>A0A2S9YJM0</accession>
<dbReference type="AlphaFoldDB" id="A0A2S9YJM0"/>
<sequence>MPRAEYVGALDYAAVRELFATRDVAQHEYPDAGFL</sequence>
<dbReference type="EMBL" id="PVNK01000015">
    <property type="protein sequence ID" value="PRQ05299.1"/>
    <property type="molecule type" value="Genomic_DNA"/>
</dbReference>
<gene>
    <name evidence="1" type="ORF">ENSA5_02890</name>
</gene>
<dbReference type="Proteomes" id="UP000237968">
    <property type="component" value="Unassembled WGS sequence"/>
</dbReference>
<evidence type="ECO:0000313" key="2">
    <source>
        <dbReference type="Proteomes" id="UP000237968"/>
    </source>
</evidence>
<comment type="caution">
    <text evidence="1">The sequence shown here is derived from an EMBL/GenBank/DDBJ whole genome shotgun (WGS) entry which is preliminary data.</text>
</comment>
<keyword evidence="2" id="KW-1185">Reference proteome</keyword>
<reference evidence="1 2" key="1">
    <citation type="submission" date="2018-03" db="EMBL/GenBank/DDBJ databases">
        <title>Draft Genome Sequences of the Obligatory Marine Myxobacteria Enhygromyxa salina SWB005.</title>
        <authorList>
            <person name="Poehlein A."/>
            <person name="Moghaddam J.A."/>
            <person name="Harms H."/>
            <person name="Alanjari M."/>
            <person name="Koenig G.M."/>
            <person name="Daniel R."/>
            <person name="Schaeberle T.F."/>
        </authorList>
    </citation>
    <scope>NUCLEOTIDE SEQUENCE [LARGE SCALE GENOMIC DNA]</scope>
    <source>
        <strain evidence="1 2">SWB005</strain>
    </source>
</reference>
<protein>
    <submittedName>
        <fullName evidence="1">Uncharacterized protein</fullName>
    </submittedName>
</protein>
<organism evidence="1 2">
    <name type="scientific">Enhygromyxa salina</name>
    <dbReference type="NCBI Taxonomy" id="215803"/>
    <lineage>
        <taxon>Bacteria</taxon>
        <taxon>Pseudomonadati</taxon>
        <taxon>Myxococcota</taxon>
        <taxon>Polyangia</taxon>
        <taxon>Nannocystales</taxon>
        <taxon>Nannocystaceae</taxon>
        <taxon>Enhygromyxa</taxon>
    </lineage>
</organism>
<evidence type="ECO:0000313" key="1">
    <source>
        <dbReference type="EMBL" id="PRQ05299.1"/>
    </source>
</evidence>